<dbReference type="Proteomes" id="UP001152795">
    <property type="component" value="Unassembled WGS sequence"/>
</dbReference>
<comment type="caution">
    <text evidence="1">The sequence shown here is derived from an EMBL/GenBank/DDBJ whole genome shotgun (WGS) entry which is preliminary data.</text>
</comment>
<accession>A0A7D9J2L3</accession>
<protein>
    <submittedName>
        <fullName evidence="1">Uncharacterized protein</fullName>
    </submittedName>
</protein>
<reference evidence="1" key="1">
    <citation type="submission" date="2020-04" db="EMBL/GenBank/DDBJ databases">
        <authorList>
            <person name="Alioto T."/>
            <person name="Alioto T."/>
            <person name="Gomez Garrido J."/>
        </authorList>
    </citation>
    <scope>NUCLEOTIDE SEQUENCE</scope>
    <source>
        <strain evidence="1">A484AB</strain>
    </source>
</reference>
<dbReference type="InterPro" id="IPR011050">
    <property type="entry name" value="Pectin_lyase_fold/virulence"/>
</dbReference>
<dbReference type="PANTHER" id="PTHR11319:SF35">
    <property type="entry name" value="OUTER MEMBRANE PROTEIN PMPC-RELATED"/>
    <property type="match status" value="1"/>
</dbReference>
<dbReference type="EMBL" id="CACRXK020010808">
    <property type="protein sequence ID" value="CAB4020156.1"/>
    <property type="molecule type" value="Genomic_DNA"/>
</dbReference>
<sequence>MTSTFFVSHRGDDLNTCDTWAMSCRTVRHAVKMSNDGDQIYIDYAQKKPYMECENQTLSNCSIDLKKSVSFYGYNGKAEIRCTKRYVLFNITSSSLNKTRVKFSNLVISNSNIVARLDVGSRSELLFQNTLVKNNIFGIYSKYSNDCSILITNSSFKHNSHGGTFLQCLNITAQITSSIFKLTPVLFANIRNQPPHWQNMRVLVRRTVVDGENTQMCTDMFAIQPFAATLNVTITDSQFKNHVANCKYKDKISTLHIHGNHSNIIQTHSNIFLGNLLIENNYNNWATLTLATRYQNSTAVEVIMRDSTFRNNSLALRVSPYYDGKYPVKPPTIFLENNTFVDNIYEQFKPNGAAAIHFSNGKSKVSACRFFDNKAGRNPYTGVVTISELATVTFLNSYFENRQTEEETNQLFSLGNEWVKFIGNNTINLVALKKTQSVFVRIPTATNAAVIIAKNFTILCPQGYKLNLKRSCTVIKDRNTYKCYYINVLCEQCPTKTYTLERGDLVFNKSNNIQCQQCPRGGNCDRGLVTVKPTFWGYRSKMKVRFVQCPPGYCCESEDCVSYDSCHGNRSGTICGQCPEGMSESLFSTQCVSNTKCSLNYFFILGVISLFVLYLVFFLFHKEILRFLRNSLFRNRLSSSISRRTEQRNTDGNTSSSSGMIKIFFYYYQVCHFLRRSVGSSKRGELLHNFEDVISRVMNMVVINLPSFNCPLKNLRPVPKIVVLHSVGYCLLGLLFLLHLFNKLFVMSRRLKRGSDRGTSLEYIAANSNQTSSGSKSSFSKRLLSAFTYISLLMYASSAQLCLSLLHCVPVGEDQVVFLDGNIKCYQTFQYFLLAYVISSILPFCLVPVLGSYLLKFGRIGVKQFCAACIFPLPFCCFWMYLLLKNCGNQAPIQQNNNVEIDERRNNDTESLGSEDISFACTDGNEATSEKCESAILGVLLGPFRPHQVFVCFPASRIPWEGFLIFRRLVLIIVLTFVYDIQLRLFLALTLCVAILIFHMFVNPFLRKCENILESFSLGAHVVLCCLTLLRALYYGEDYSFSKSLPLLNAIEKILIVAPLSVIIIVVALCVVVKLAFGVKFCISVFIRSVSRLVRFAV</sequence>
<evidence type="ECO:0000313" key="1">
    <source>
        <dbReference type="EMBL" id="CAB4020156.1"/>
    </source>
</evidence>
<evidence type="ECO:0000313" key="2">
    <source>
        <dbReference type="Proteomes" id="UP001152795"/>
    </source>
</evidence>
<gene>
    <name evidence="1" type="ORF">PACLA_8A062734</name>
</gene>
<organism evidence="1 2">
    <name type="scientific">Paramuricea clavata</name>
    <name type="common">Red gorgonian</name>
    <name type="synonym">Violescent sea-whip</name>
    <dbReference type="NCBI Taxonomy" id="317549"/>
    <lineage>
        <taxon>Eukaryota</taxon>
        <taxon>Metazoa</taxon>
        <taxon>Cnidaria</taxon>
        <taxon>Anthozoa</taxon>
        <taxon>Octocorallia</taxon>
        <taxon>Malacalcyonacea</taxon>
        <taxon>Plexauridae</taxon>
        <taxon>Paramuricea</taxon>
    </lineage>
</organism>
<keyword evidence="2" id="KW-1185">Reference proteome</keyword>
<dbReference type="PANTHER" id="PTHR11319">
    <property type="entry name" value="G PROTEIN-COUPLED RECEPTOR-RELATED"/>
    <property type="match status" value="1"/>
</dbReference>
<dbReference type="AlphaFoldDB" id="A0A7D9J2L3"/>
<name>A0A7D9J2L3_PARCT</name>
<proteinExistence type="predicted"/>
<dbReference type="SUPFAM" id="SSF51126">
    <property type="entry name" value="Pectin lyase-like"/>
    <property type="match status" value="1"/>
</dbReference>